<evidence type="ECO:0000313" key="2">
    <source>
        <dbReference type="Proteomes" id="UP000026915"/>
    </source>
</evidence>
<dbReference type="InParanoid" id="A0A061EVE1"/>
<organism evidence="1 2">
    <name type="scientific">Theobroma cacao</name>
    <name type="common">Cacao</name>
    <name type="synonym">Cocoa</name>
    <dbReference type="NCBI Taxonomy" id="3641"/>
    <lineage>
        <taxon>Eukaryota</taxon>
        <taxon>Viridiplantae</taxon>
        <taxon>Streptophyta</taxon>
        <taxon>Embryophyta</taxon>
        <taxon>Tracheophyta</taxon>
        <taxon>Spermatophyta</taxon>
        <taxon>Magnoliopsida</taxon>
        <taxon>eudicotyledons</taxon>
        <taxon>Gunneridae</taxon>
        <taxon>Pentapetalae</taxon>
        <taxon>rosids</taxon>
        <taxon>malvids</taxon>
        <taxon>Malvales</taxon>
        <taxon>Malvaceae</taxon>
        <taxon>Byttnerioideae</taxon>
        <taxon>Theobroma</taxon>
    </lineage>
</organism>
<sequence length="97" mass="11792">MLLEKMKYEEVKRTREDEGAVLQARVLPRYKIKIGFIIEYIPSIVRGRLWRWVTLWLLALVEDIDAWNAFPWGHYVWRLIEDCLLQWFEVPLKTSDK</sequence>
<protein>
    <submittedName>
        <fullName evidence="1">Uncharacterized protein</fullName>
    </submittedName>
</protein>
<name>A0A061EVE1_THECC</name>
<evidence type="ECO:0000313" key="1">
    <source>
        <dbReference type="EMBL" id="EOY08623.1"/>
    </source>
</evidence>
<dbReference type="Gramene" id="EOY08623">
    <property type="protein sequence ID" value="EOY08623"/>
    <property type="gene ID" value="TCM_023436"/>
</dbReference>
<dbReference type="Proteomes" id="UP000026915">
    <property type="component" value="Chromosome 5"/>
</dbReference>
<proteinExistence type="predicted"/>
<dbReference type="EMBL" id="CM001883">
    <property type="protein sequence ID" value="EOY08623.1"/>
    <property type="molecule type" value="Genomic_DNA"/>
</dbReference>
<keyword evidence="2" id="KW-1185">Reference proteome</keyword>
<dbReference type="HOGENOM" id="CLU_2350902_0_0_1"/>
<gene>
    <name evidence="1" type="ORF">TCM_023436</name>
</gene>
<reference evidence="1 2" key="1">
    <citation type="journal article" date="2013" name="Genome Biol.">
        <title>The genome sequence of the most widely cultivated cacao type and its use to identify candidate genes regulating pod color.</title>
        <authorList>
            <person name="Motamayor J.C."/>
            <person name="Mockaitis K."/>
            <person name="Schmutz J."/>
            <person name="Haiminen N."/>
            <person name="Iii D.L."/>
            <person name="Cornejo O."/>
            <person name="Findley S.D."/>
            <person name="Zheng P."/>
            <person name="Utro F."/>
            <person name="Royaert S."/>
            <person name="Saski C."/>
            <person name="Jenkins J."/>
            <person name="Podicheti R."/>
            <person name="Zhao M."/>
            <person name="Scheffler B.E."/>
            <person name="Stack J.C."/>
            <person name="Feltus F.A."/>
            <person name="Mustiga G.M."/>
            <person name="Amores F."/>
            <person name="Phillips W."/>
            <person name="Marelli J.P."/>
            <person name="May G.D."/>
            <person name="Shapiro H."/>
            <person name="Ma J."/>
            <person name="Bustamante C.D."/>
            <person name="Schnell R.J."/>
            <person name="Main D."/>
            <person name="Gilbert D."/>
            <person name="Parida L."/>
            <person name="Kuhn D.N."/>
        </authorList>
    </citation>
    <scope>NUCLEOTIDE SEQUENCE [LARGE SCALE GENOMIC DNA]</scope>
    <source>
        <strain evidence="2">cv. Matina 1-6</strain>
    </source>
</reference>
<accession>A0A061EVE1</accession>
<dbReference type="AlphaFoldDB" id="A0A061EVE1"/>